<dbReference type="EMBL" id="JACMSC010000185">
    <property type="protein sequence ID" value="KAG6466200.1"/>
    <property type="molecule type" value="Genomic_DNA"/>
</dbReference>
<sequence>MPRPLRLAACSYPAIVPRKALVVTPTACAAIRGSCFSTIMTHPLPWPKHCKSGLVSLALEDPVELMEEEFLEFFNGATKTELKKIKAIGKNATYILELREDTPNPFQTMNDVKELGFSTQQGTVEAIYGVASRCLSLSAGSLTSDRDEEEPDSPRFSCSNFWIHLSYSSDQMRIAGPSQINREERLPILDTLLHCPSLVSLNLESVGYKEYEYTLTLNSIALNNLKTLSLKLGGASIHNESLKKLISGCPIMEELKLNAEYPRHEVIHIEAPNLLRLTLNPAPRKLQILCQKLKYLKLKPDLKLMHLHVEAPSLIFVRLYRIWSLEEFARTLFNVTAVTIVVSDTCLSGLLPKFLKQYEAVVEGFPIFHKLHKLEIKMFFAEKCSLNIVFGLLRCTPNLHSLVLTEYKKQAGGGDFDEWESSSRINEPLELLERVSVNIKSERIRSAFLKTLSQRVNDHNFSNSVTILFLEHSIVVKDILMLAA</sequence>
<dbReference type="InterPro" id="IPR055411">
    <property type="entry name" value="LRR_FXL15/At3g58940/PEG3-like"/>
</dbReference>
<dbReference type="Proteomes" id="UP000734854">
    <property type="component" value="Unassembled WGS sequence"/>
</dbReference>
<organism evidence="2 3">
    <name type="scientific">Zingiber officinale</name>
    <name type="common">Ginger</name>
    <name type="synonym">Amomum zingiber</name>
    <dbReference type="NCBI Taxonomy" id="94328"/>
    <lineage>
        <taxon>Eukaryota</taxon>
        <taxon>Viridiplantae</taxon>
        <taxon>Streptophyta</taxon>
        <taxon>Embryophyta</taxon>
        <taxon>Tracheophyta</taxon>
        <taxon>Spermatophyta</taxon>
        <taxon>Magnoliopsida</taxon>
        <taxon>Liliopsida</taxon>
        <taxon>Zingiberales</taxon>
        <taxon>Zingiberaceae</taxon>
        <taxon>Zingiber</taxon>
    </lineage>
</organism>
<evidence type="ECO:0000259" key="1">
    <source>
        <dbReference type="Pfam" id="PF24758"/>
    </source>
</evidence>
<evidence type="ECO:0000313" key="2">
    <source>
        <dbReference type="EMBL" id="KAG6466200.1"/>
    </source>
</evidence>
<name>A0A8J5EME1_ZINOF</name>
<gene>
    <name evidence="2" type="ORF">ZIOFF_075984</name>
</gene>
<keyword evidence="3" id="KW-1185">Reference proteome</keyword>
<feature type="domain" description="F-box/LRR-repeat protein 15/At3g58940/PEG3-like LRR" evidence="1">
    <location>
        <begin position="183"/>
        <end position="278"/>
    </location>
</feature>
<dbReference type="Pfam" id="PF24758">
    <property type="entry name" value="LRR_At5g56370"/>
    <property type="match status" value="1"/>
</dbReference>
<dbReference type="AlphaFoldDB" id="A0A8J5EME1"/>
<proteinExistence type="predicted"/>
<evidence type="ECO:0000313" key="3">
    <source>
        <dbReference type="Proteomes" id="UP000734854"/>
    </source>
</evidence>
<accession>A0A8J5EME1</accession>
<dbReference type="PANTHER" id="PTHR31900">
    <property type="entry name" value="F-BOX/RNI SUPERFAMILY PROTEIN-RELATED"/>
    <property type="match status" value="1"/>
</dbReference>
<dbReference type="PANTHER" id="PTHR31900:SF30">
    <property type="entry name" value="SUPERFAMILY PROTEIN, PUTATIVE-RELATED"/>
    <property type="match status" value="1"/>
</dbReference>
<comment type="caution">
    <text evidence="2">The sequence shown here is derived from an EMBL/GenBank/DDBJ whole genome shotgun (WGS) entry which is preliminary data.</text>
</comment>
<protein>
    <recommendedName>
        <fullName evidence="1">F-box/LRR-repeat protein 15/At3g58940/PEG3-like LRR domain-containing protein</fullName>
    </recommendedName>
</protein>
<dbReference type="InterPro" id="IPR050232">
    <property type="entry name" value="FBL13/AtMIF1-like"/>
</dbReference>
<reference evidence="2 3" key="1">
    <citation type="submission" date="2020-08" db="EMBL/GenBank/DDBJ databases">
        <title>Plant Genome Project.</title>
        <authorList>
            <person name="Zhang R.-G."/>
        </authorList>
    </citation>
    <scope>NUCLEOTIDE SEQUENCE [LARGE SCALE GENOMIC DNA]</scope>
    <source>
        <tissue evidence="2">Rhizome</tissue>
    </source>
</reference>